<dbReference type="Pfam" id="PF00400">
    <property type="entry name" value="WD40"/>
    <property type="match status" value="1"/>
</dbReference>
<dbReference type="CDD" id="cd14270">
    <property type="entry name" value="UBA"/>
    <property type="match status" value="1"/>
</dbReference>
<dbReference type="Gene3D" id="3.10.20.870">
    <property type="entry name" value="PFU (PLAA family ubiquitin binding), C-terminal domain"/>
    <property type="match status" value="1"/>
</dbReference>
<dbReference type="SUPFAM" id="SSF50978">
    <property type="entry name" value="WD40 repeat-like"/>
    <property type="match status" value="1"/>
</dbReference>
<evidence type="ECO:0000313" key="3">
    <source>
        <dbReference type="Proteomes" id="UP000037460"/>
    </source>
</evidence>
<gene>
    <name evidence="2" type="ORF">Ctob_003277</name>
</gene>
<dbReference type="InterPro" id="IPR015940">
    <property type="entry name" value="UBA"/>
</dbReference>
<keyword evidence="3" id="KW-1185">Reference proteome</keyword>
<dbReference type="InterPro" id="IPR001680">
    <property type="entry name" value="WD40_rpt"/>
</dbReference>
<evidence type="ECO:0000313" key="2">
    <source>
        <dbReference type="EMBL" id="KOO24085.1"/>
    </source>
</evidence>
<protein>
    <recommendedName>
        <fullName evidence="1">UBA domain-containing protein</fullName>
    </recommendedName>
</protein>
<dbReference type="Pfam" id="PF00627">
    <property type="entry name" value="UBA"/>
    <property type="match status" value="1"/>
</dbReference>
<evidence type="ECO:0000259" key="1">
    <source>
        <dbReference type="PROSITE" id="PS50030"/>
    </source>
</evidence>
<organism evidence="2 3">
    <name type="scientific">Chrysochromulina tobinii</name>
    <dbReference type="NCBI Taxonomy" id="1460289"/>
    <lineage>
        <taxon>Eukaryota</taxon>
        <taxon>Haptista</taxon>
        <taxon>Haptophyta</taxon>
        <taxon>Prymnesiophyceae</taxon>
        <taxon>Prymnesiales</taxon>
        <taxon>Chrysochromulinaceae</taxon>
        <taxon>Chrysochromulina</taxon>
    </lineage>
</organism>
<dbReference type="AlphaFoldDB" id="A0A0M0JC88"/>
<accession>A0A0M0JC88</accession>
<comment type="caution">
    <text evidence="2">The sequence shown here is derived from an EMBL/GenBank/DDBJ whole genome shotgun (WGS) entry which is preliminary data.</text>
</comment>
<dbReference type="SUPFAM" id="SSF46934">
    <property type="entry name" value="UBA-like"/>
    <property type="match status" value="1"/>
</dbReference>
<dbReference type="OrthoDB" id="336240at2759"/>
<dbReference type="InterPro" id="IPR036322">
    <property type="entry name" value="WD40_repeat_dom_sf"/>
</dbReference>
<dbReference type="SMART" id="SM00320">
    <property type="entry name" value="WD40"/>
    <property type="match status" value="4"/>
</dbReference>
<dbReference type="Gene3D" id="1.20.58.2190">
    <property type="match status" value="1"/>
</dbReference>
<dbReference type="SUPFAM" id="SSF143503">
    <property type="entry name" value="PUG domain-like"/>
    <property type="match status" value="1"/>
</dbReference>
<dbReference type="CDD" id="cd09212">
    <property type="entry name" value="PUB"/>
    <property type="match status" value="1"/>
</dbReference>
<dbReference type="InterPro" id="IPR036339">
    <property type="entry name" value="PUB-like_dom_sf"/>
</dbReference>
<dbReference type="InterPro" id="IPR015943">
    <property type="entry name" value="WD40/YVTN_repeat-like_dom_sf"/>
</dbReference>
<dbReference type="Proteomes" id="UP000037460">
    <property type="component" value="Unassembled WGS sequence"/>
</dbReference>
<dbReference type="Gene3D" id="1.10.8.10">
    <property type="entry name" value="DNA helicase RuvA subunit, C-terminal domain"/>
    <property type="match status" value="1"/>
</dbReference>
<dbReference type="Gene3D" id="2.130.10.10">
    <property type="entry name" value="YVTN repeat-like/Quinoprotein amine dehydrogenase"/>
    <property type="match status" value="1"/>
</dbReference>
<proteinExistence type="predicted"/>
<dbReference type="InterPro" id="IPR009060">
    <property type="entry name" value="UBA-like_sf"/>
</dbReference>
<dbReference type="InterPro" id="IPR018997">
    <property type="entry name" value="PUB_domain"/>
</dbReference>
<name>A0A0M0JC88_9EUKA</name>
<dbReference type="InterPro" id="IPR038122">
    <property type="entry name" value="PFU_sf"/>
</dbReference>
<dbReference type="PROSITE" id="PS50030">
    <property type="entry name" value="UBA"/>
    <property type="match status" value="1"/>
</dbReference>
<dbReference type="EMBL" id="JWZX01003128">
    <property type="protein sequence ID" value="KOO24085.1"/>
    <property type="molecule type" value="Genomic_DNA"/>
</dbReference>
<reference evidence="3" key="1">
    <citation type="journal article" date="2015" name="PLoS Genet.">
        <title>Genome Sequence and Transcriptome Analyses of Chrysochromulina tobin: Metabolic Tools for Enhanced Algal Fitness in the Prominent Order Prymnesiales (Haptophyceae).</title>
        <authorList>
            <person name="Hovde B.T."/>
            <person name="Deodato C.R."/>
            <person name="Hunsperger H.M."/>
            <person name="Ryken S.A."/>
            <person name="Yost W."/>
            <person name="Jha R.K."/>
            <person name="Patterson J."/>
            <person name="Monnat R.J. Jr."/>
            <person name="Barlow S.B."/>
            <person name="Starkenburg S.R."/>
            <person name="Cattolico R.A."/>
        </authorList>
    </citation>
    <scope>NUCLEOTIDE SEQUENCE</scope>
    <source>
        <strain evidence="3">CCMP291</strain>
    </source>
</reference>
<feature type="domain" description="UBA" evidence="1">
    <location>
        <begin position="378"/>
        <end position="421"/>
    </location>
</feature>
<sequence length="421" mass="42265">MVVHDKLSSALRTFATANPFSTLEESGRVLSTLLSNLAREDTPKFRRVNLTNAKIKAAVLGAAGAREVLIAAGFSAVEDGSALEMTGDGASARAAAASAALDEALVAAGGPFALRQRLAHEARCCCGGAPGEAGTVLTGGMDNLVKVWSTALPLQGAAEPLRVFVAHENARGAAGVLALCSLPGGAVASAGRDGKVVVWDASDVAGGGGAGGAVPLAILITHGEPPGKEVSNKQVVTCLAGEGGDAGGALCSGGWDQTVRVGNDGVLRLWALDTALVAGAPRLACSTPSVGCYLFAVVNCTPDGAARYGAPEQLAVGGDDGCVRIWRAAGQGAAMPNTAPGAMPTALECMQTMAADGKQYDFVFPVEMGGGKAQIFWNVGDDIRTVAAQQLVTMGFDAQRSLAALQKAGGDVEVALGVLLG</sequence>
<dbReference type="Pfam" id="PF09409">
    <property type="entry name" value="PUB"/>
    <property type="match status" value="1"/>
</dbReference>
<dbReference type="SMART" id="SM00165">
    <property type="entry name" value="UBA"/>
    <property type="match status" value="1"/>
</dbReference>